<dbReference type="RefSeq" id="WP_090858199.1">
    <property type="nucleotide sequence ID" value="NZ_FNJU01000013.1"/>
</dbReference>
<feature type="compositionally biased region" description="Polar residues" evidence="1">
    <location>
        <begin position="119"/>
        <end position="135"/>
    </location>
</feature>
<organism evidence="3 4">
    <name type="scientific">Litchfieldia salsa</name>
    <dbReference type="NCBI Taxonomy" id="930152"/>
    <lineage>
        <taxon>Bacteria</taxon>
        <taxon>Bacillati</taxon>
        <taxon>Bacillota</taxon>
        <taxon>Bacilli</taxon>
        <taxon>Bacillales</taxon>
        <taxon>Bacillaceae</taxon>
        <taxon>Litchfieldia</taxon>
    </lineage>
</organism>
<evidence type="ECO:0000256" key="1">
    <source>
        <dbReference type="SAM" id="MobiDB-lite"/>
    </source>
</evidence>
<keyword evidence="2" id="KW-0472">Membrane</keyword>
<dbReference type="Proteomes" id="UP000199159">
    <property type="component" value="Unassembled WGS sequence"/>
</dbReference>
<name>A0A1H0WP78_9BACI</name>
<dbReference type="EMBL" id="FNJU01000013">
    <property type="protein sequence ID" value="SDP92463.1"/>
    <property type="molecule type" value="Genomic_DNA"/>
</dbReference>
<dbReference type="OrthoDB" id="2111682at2"/>
<gene>
    <name evidence="3" type="ORF">SAMN05216565_11318</name>
</gene>
<reference evidence="4" key="1">
    <citation type="submission" date="2016-10" db="EMBL/GenBank/DDBJ databases">
        <authorList>
            <person name="Varghese N."/>
            <person name="Submissions S."/>
        </authorList>
    </citation>
    <scope>NUCLEOTIDE SEQUENCE [LARGE SCALE GENOMIC DNA]</scope>
    <source>
        <strain evidence="4">IBRC-M10078</strain>
    </source>
</reference>
<keyword evidence="2" id="KW-1133">Transmembrane helix</keyword>
<sequence length="160" mass="18003">MKHLVALGIKFGVISIVLLSVLSIFTYATISGILVISLLVTGVSYVLGDLFILPRFGNLVATIADFGLAFLSVWFLSSFFIEATFPIITASFFIAIFITLTEALFHVYMKSRVFNSEESSQQQGRQTNEFGNYQTEFAEEENPQSTVKSMEQYKENKRKK</sequence>
<dbReference type="STRING" id="930152.SAMN05216565_11318"/>
<feature type="transmembrane region" description="Helical" evidence="2">
    <location>
        <begin position="33"/>
        <end position="52"/>
    </location>
</feature>
<feature type="transmembrane region" description="Helical" evidence="2">
    <location>
        <begin position="59"/>
        <end position="81"/>
    </location>
</feature>
<feature type="region of interest" description="Disordered" evidence="1">
    <location>
        <begin position="119"/>
        <end position="160"/>
    </location>
</feature>
<evidence type="ECO:0008006" key="5">
    <source>
        <dbReference type="Google" id="ProtNLM"/>
    </source>
</evidence>
<dbReference type="AlphaFoldDB" id="A0A1H0WP78"/>
<evidence type="ECO:0000313" key="3">
    <source>
        <dbReference type="EMBL" id="SDP92463.1"/>
    </source>
</evidence>
<proteinExistence type="predicted"/>
<dbReference type="InterPro" id="IPR019649">
    <property type="entry name" value="DUF2512"/>
</dbReference>
<feature type="transmembrane region" description="Helical" evidence="2">
    <location>
        <begin position="7"/>
        <end position="27"/>
    </location>
</feature>
<protein>
    <recommendedName>
        <fullName evidence="5">DUF2512 family protein</fullName>
    </recommendedName>
</protein>
<evidence type="ECO:0000313" key="4">
    <source>
        <dbReference type="Proteomes" id="UP000199159"/>
    </source>
</evidence>
<evidence type="ECO:0000256" key="2">
    <source>
        <dbReference type="SAM" id="Phobius"/>
    </source>
</evidence>
<accession>A0A1H0WP78</accession>
<feature type="transmembrane region" description="Helical" evidence="2">
    <location>
        <begin position="87"/>
        <end position="108"/>
    </location>
</feature>
<keyword evidence="2" id="KW-0812">Transmembrane</keyword>
<feature type="compositionally biased region" description="Basic and acidic residues" evidence="1">
    <location>
        <begin position="151"/>
        <end position="160"/>
    </location>
</feature>
<keyword evidence="4" id="KW-1185">Reference proteome</keyword>
<dbReference type="Pfam" id="PF10710">
    <property type="entry name" value="DUF2512"/>
    <property type="match status" value="1"/>
</dbReference>